<dbReference type="SUPFAM" id="SSF54665">
    <property type="entry name" value="CO dehydrogenase molybdoprotein N-domain-like"/>
    <property type="match status" value="1"/>
</dbReference>
<dbReference type="InterPro" id="IPR036856">
    <property type="entry name" value="Ald_Oxase/Xan_DH_a/b_sf"/>
</dbReference>
<evidence type="ECO:0000313" key="4">
    <source>
        <dbReference type="EMBL" id="SVA90272.1"/>
    </source>
</evidence>
<reference evidence="4" key="1">
    <citation type="submission" date="2018-05" db="EMBL/GenBank/DDBJ databases">
        <authorList>
            <person name="Lanie J.A."/>
            <person name="Ng W.-L."/>
            <person name="Kazmierczak K.M."/>
            <person name="Andrzejewski T.M."/>
            <person name="Davidsen T.M."/>
            <person name="Wayne K.J."/>
            <person name="Tettelin H."/>
            <person name="Glass J.I."/>
            <person name="Rusch D."/>
            <person name="Podicherti R."/>
            <person name="Tsui H.-C.T."/>
            <person name="Winkler M.E."/>
        </authorList>
    </citation>
    <scope>NUCLEOTIDE SEQUENCE</scope>
</reference>
<dbReference type="EMBL" id="UINC01021847">
    <property type="protein sequence ID" value="SVA90272.1"/>
    <property type="molecule type" value="Genomic_DNA"/>
</dbReference>
<dbReference type="Pfam" id="PF01315">
    <property type="entry name" value="Ald_Xan_dh_C"/>
    <property type="match status" value="1"/>
</dbReference>
<name>A0A381ZN41_9ZZZZ</name>
<dbReference type="GO" id="GO:0016491">
    <property type="term" value="F:oxidoreductase activity"/>
    <property type="evidence" value="ECO:0007669"/>
    <property type="project" value="UniProtKB-KW"/>
</dbReference>
<proteinExistence type="predicted"/>
<feature type="non-terminal residue" evidence="4">
    <location>
        <position position="133"/>
    </location>
</feature>
<keyword evidence="2" id="KW-0560">Oxidoreductase</keyword>
<evidence type="ECO:0000259" key="3">
    <source>
        <dbReference type="SMART" id="SM01008"/>
    </source>
</evidence>
<protein>
    <recommendedName>
        <fullName evidence="3">Aldehyde oxidase/xanthine dehydrogenase a/b hammerhead domain-containing protein</fullName>
    </recommendedName>
</protein>
<dbReference type="PANTHER" id="PTHR11908:SF132">
    <property type="entry name" value="ALDEHYDE OXIDASE 1-RELATED"/>
    <property type="match status" value="1"/>
</dbReference>
<sequence>MDKELPVSAPKELKHIGSRPIRPDGVEKVTGRANFGADENMPGMVVGKVVRSSHAHARIKSIDTSKAETLPGVLSVITAADFPDRSEFSVRRKWFNDNILASDKVLYHGHAIAAVAAISQQVADQALAAIDVD</sequence>
<gene>
    <name evidence="4" type="ORF">METZ01_LOCUS143126</name>
</gene>
<feature type="domain" description="Aldehyde oxidase/xanthine dehydrogenase a/b hammerhead" evidence="3">
    <location>
        <begin position="30"/>
        <end position="133"/>
    </location>
</feature>
<dbReference type="SMART" id="SM01008">
    <property type="entry name" value="Ald_Xan_dh_C"/>
    <property type="match status" value="1"/>
</dbReference>
<dbReference type="InterPro" id="IPR016208">
    <property type="entry name" value="Ald_Oxase/xanthine_DH-like"/>
</dbReference>
<dbReference type="Gene3D" id="3.90.1170.50">
    <property type="entry name" value="Aldehyde oxidase/xanthine dehydrogenase, a/b hammerhead"/>
    <property type="match status" value="1"/>
</dbReference>
<organism evidence="4">
    <name type="scientific">marine metagenome</name>
    <dbReference type="NCBI Taxonomy" id="408172"/>
    <lineage>
        <taxon>unclassified sequences</taxon>
        <taxon>metagenomes</taxon>
        <taxon>ecological metagenomes</taxon>
    </lineage>
</organism>
<dbReference type="AlphaFoldDB" id="A0A381ZN41"/>
<evidence type="ECO:0000256" key="2">
    <source>
        <dbReference type="ARBA" id="ARBA00023002"/>
    </source>
</evidence>
<accession>A0A381ZN41</accession>
<keyword evidence="1" id="KW-0500">Molybdenum</keyword>
<dbReference type="GO" id="GO:0005506">
    <property type="term" value="F:iron ion binding"/>
    <property type="evidence" value="ECO:0007669"/>
    <property type="project" value="InterPro"/>
</dbReference>
<evidence type="ECO:0000256" key="1">
    <source>
        <dbReference type="ARBA" id="ARBA00022505"/>
    </source>
</evidence>
<dbReference type="InterPro" id="IPR000674">
    <property type="entry name" value="Ald_Oxase/Xan_DH_a/b"/>
</dbReference>
<dbReference type="PANTHER" id="PTHR11908">
    <property type="entry name" value="XANTHINE DEHYDROGENASE"/>
    <property type="match status" value="1"/>
</dbReference>